<evidence type="ECO:0000256" key="4">
    <source>
        <dbReference type="ARBA" id="ARBA00012045"/>
    </source>
</evidence>
<dbReference type="InterPro" id="IPR029119">
    <property type="entry name" value="MutY_C"/>
</dbReference>
<proteinExistence type="inferred from homology"/>
<name>A0ABV0ECD6_9BURK</name>
<dbReference type="InterPro" id="IPR005760">
    <property type="entry name" value="A/G_AdeGlyc_MutY"/>
</dbReference>
<accession>A0ABV0ECD6</accession>
<dbReference type="InterPro" id="IPR011257">
    <property type="entry name" value="DNA_glycosylase"/>
</dbReference>
<keyword evidence="10 14" id="KW-0408">Iron</keyword>
<evidence type="ECO:0000256" key="3">
    <source>
        <dbReference type="ARBA" id="ARBA00008343"/>
    </source>
</evidence>
<feature type="domain" description="HhH-GPD" evidence="15">
    <location>
        <begin position="39"/>
        <end position="190"/>
    </location>
</feature>
<organism evidence="16 17">
    <name type="scientific">Thiobacter aerophilum</name>
    <dbReference type="NCBI Taxonomy" id="3121275"/>
    <lineage>
        <taxon>Bacteria</taxon>
        <taxon>Pseudomonadati</taxon>
        <taxon>Pseudomonadota</taxon>
        <taxon>Betaproteobacteria</taxon>
        <taxon>Burkholderiales</taxon>
        <taxon>Thiobacteraceae</taxon>
        <taxon>Thiobacter</taxon>
    </lineage>
</organism>
<sequence length="353" mass="39057">MASDDFATRIIAWQRRHGRHDLPWQGTRDPYRIWVSEIMLQQTQVATVIPYYQRFLARFPDVATLAATDEEAVLAHWSGLGYYARARNLHRAAQEIVAHHQGRIPADPRTLAALPGMGRSTAAAVAVFAFGTRAAILDGNVKRVLSRHAGIAGWPGDKRVEAQLWAVAEARLPQQEVGGYSQGLMDLGATICTRARPACALCPVHEDCVARHTGRTGELPSPRPRKPLPERAVAVLVLLAGDAVLLEKRPATGVWGGLWSLPEALMEEDCAQVALRLGQRPLRSRALPAFMHDFTHFRLRIEPHLVEVQPVRQVAEPGRLWLPLSELQGAALPAPVRRLLKGVAEERAWLIRS</sequence>
<dbReference type="CDD" id="cd03431">
    <property type="entry name" value="NUDIX_DNA_Glycosylase_C-MutY"/>
    <property type="match status" value="1"/>
</dbReference>
<gene>
    <name evidence="16" type="primary">mutY</name>
    <name evidence="16" type="ORF">V6E02_03790</name>
</gene>
<keyword evidence="12" id="KW-0234">DNA repair</keyword>
<evidence type="ECO:0000256" key="9">
    <source>
        <dbReference type="ARBA" id="ARBA00022801"/>
    </source>
</evidence>
<dbReference type="Gene3D" id="1.10.340.30">
    <property type="entry name" value="Hypothetical protein, domain 2"/>
    <property type="match status" value="1"/>
</dbReference>
<evidence type="ECO:0000256" key="5">
    <source>
        <dbReference type="ARBA" id="ARBA00022023"/>
    </source>
</evidence>
<dbReference type="Pfam" id="PF00730">
    <property type="entry name" value="HhH-GPD"/>
    <property type="match status" value="1"/>
</dbReference>
<dbReference type="SUPFAM" id="SSF55811">
    <property type="entry name" value="Nudix"/>
    <property type="match status" value="1"/>
</dbReference>
<evidence type="ECO:0000256" key="1">
    <source>
        <dbReference type="ARBA" id="ARBA00000843"/>
    </source>
</evidence>
<evidence type="ECO:0000313" key="16">
    <source>
        <dbReference type="EMBL" id="MEO1766335.1"/>
    </source>
</evidence>
<dbReference type="PANTHER" id="PTHR42944:SF1">
    <property type="entry name" value="ADENINE DNA GLYCOSYLASE"/>
    <property type="match status" value="1"/>
</dbReference>
<comment type="cofactor">
    <cofactor evidence="14">
        <name>[4Fe-4S] cluster</name>
        <dbReference type="ChEBI" id="CHEBI:49883"/>
    </cofactor>
    <text evidence="14">Binds 1 [4Fe-4S] cluster.</text>
</comment>
<comment type="caution">
    <text evidence="16">The sequence shown here is derived from an EMBL/GenBank/DDBJ whole genome shotgun (WGS) entry which is preliminary data.</text>
</comment>
<dbReference type="Gene3D" id="3.90.79.10">
    <property type="entry name" value="Nucleoside Triphosphate Pyrophosphohydrolase"/>
    <property type="match status" value="1"/>
</dbReference>
<dbReference type="EC" id="3.2.2.31" evidence="4 14"/>
<dbReference type="SMART" id="SM00478">
    <property type="entry name" value="ENDO3c"/>
    <property type="match status" value="1"/>
</dbReference>
<dbReference type="Gene3D" id="1.10.1670.10">
    <property type="entry name" value="Helix-hairpin-Helix base-excision DNA repair enzymes (C-terminal)"/>
    <property type="match status" value="1"/>
</dbReference>
<evidence type="ECO:0000313" key="17">
    <source>
        <dbReference type="Proteomes" id="UP001482231"/>
    </source>
</evidence>
<keyword evidence="9" id="KW-0378">Hydrolase</keyword>
<comment type="function">
    <text evidence="2">Adenine glycosylase active on G-A mispairs. MutY also corrects error-prone DNA synthesis past GO lesions which are due to the oxidatively damaged form of guanine: 7,8-dihydro-8-oxoguanine (8-oxo-dGTP).</text>
</comment>
<dbReference type="InterPro" id="IPR023170">
    <property type="entry name" value="HhH_base_excis_C"/>
</dbReference>
<evidence type="ECO:0000256" key="2">
    <source>
        <dbReference type="ARBA" id="ARBA00002933"/>
    </source>
</evidence>
<keyword evidence="17" id="KW-1185">Reference proteome</keyword>
<dbReference type="InterPro" id="IPR003265">
    <property type="entry name" value="HhH-GPD_domain"/>
</dbReference>
<evidence type="ECO:0000259" key="15">
    <source>
        <dbReference type="SMART" id="SM00478"/>
    </source>
</evidence>
<dbReference type="InterPro" id="IPR004035">
    <property type="entry name" value="Endouclease-III_FeS-bd_BS"/>
</dbReference>
<comment type="similarity">
    <text evidence="3 14">Belongs to the Nth/MutY family.</text>
</comment>
<protein>
    <recommendedName>
        <fullName evidence="5 14">Adenine DNA glycosylase</fullName>
        <ecNumber evidence="4 14">3.2.2.31</ecNumber>
    </recommendedName>
</protein>
<dbReference type="NCBIfam" id="TIGR01084">
    <property type="entry name" value="mutY"/>
    <property type="match status" value="1"/>
</dbReference>
<dbReference type="RefSeq" id="WP_347307315.1">
    <property type="nucleotide sequence ID" value="NZ_JBAJEX010000002.1"/>
</dbReference>
<dbReference type="PANTHER" id="PTHR42944">
    <property type="entry name" value="ADENINE DNA GLYCOSYLASE"/>
    <property type="match status" value="1"/>
</dbReference>
<evidence type="ECO:0000256" key="12">
    <source>
        <dbReference type="ARBA" id="ARBA00023204"/>
    </source>
</evidence>
<keyword evidence="6" id="KW-0004">4Fe-4S</keyword>
<dbReference type="PROSITE" id="PS00764">
    <property type="entry name" value="ENDONUCLEASE_III_1"/>
    <property type="match status" value="1"/>
</dbReference>
<dbReference type="Proteomes" id="UP001482231">
    <property type="component" value="Unassembled WGS sequence"/>
</dbReference>
<dbReference type="InterPro" id="IPR044298">
    <property type="entry name" value="MIG/MutY"/>
</dbReference>
<evidence type="ECO:0000256" key="14">
    <source>
        <dbReference type="RuleBase" id="RU365096"/>
    </source>
</evidence>
<evidence type="ECO:0000256" key="10">
    <source>
        <dbReference type="ARBA" id="ARBA00023004"/>
    </source>
</evidence>
<evidence type="ECO:0000256" key="13">
    <source>
        <dbReference type="ARBA" id="ARBA00023295"/>
    </source>
</evidence>
<keyword evidence="11" id="KW-0411">Iron-sulfur</keyword>
<evidence type="ECO:0000256" key="7">
    <source>
        <dbReference type="ARBA" id="ARBA00022723"/>
    </source>
</evidence>
<keyword evidence="8 14" id="KW-0227">DNA damage</keyword>
<dbReference type="SUPFAM" id="SSF48150">
    <property type="entry name" value="DNA-glycosylase"/>
    <property type="match status" value="1"/>
</dbReference>
<dbReference type="CDD" id="cd00056">
    <property type="entry name" value="ENDO3c"/>
    <property type="match status" value="1"/>
</dbReference>
<keyword evidence="13 14" id="KW-0326">Glycosidase</keyword>
<dbReference type="Pfam" id="PF14815">
    <property type="entry name" value="NUDIX_4"/>
    <property type="match status" value="1"/>
</dbReference>
<keyword evidence="7" id="KW-0479">Metal-binding</keyword>
<evidence type="ECO:0000256" key="8">
    <source>
        <dbReference type="ARBA" id="ARBA00022763"/>
    </source>
</evidence>
<evidence type="ECO:0000256" key="11">
    <source>
        <dbReference type="ARBA" id="ARBA00023014"/>
    </source>
</evidence>
<dbReference type="EMBL" id="JBAJEX010000002">
    <property type="protein sequence ID" value="MEO1766335.1"/>
    <property type="molecule type" value="Genomic_DNA"/>
</dbReference>
<comment type="catalytic activity">
    <reaction evidence="1 14">
        <text>Hydrolyzes free adenine bases from 7,8-dihydro-8-oxoguanine:adenine mismatched double-stranded DNA, leaving an apurinic site.</text>
        <dbReference type="EC" id="3.2.2.31"/>
    </reaction>
</comment>
<reference evidence="16 17" key="1">
    <citation type="submission" date="2024-02" db="EMBL/GenBank/DDBJ databases">
        <title>New thermophilic sulfur-oxidizing bacteria from a hot springs of the Uzon caldera (Kamchatka, Russia).</title>
        <authorList>
            <person name="Dukat A.M."/>
            <person name="Elcheninov A.G."/>
            <person name="Frolov E.N."/>
        </authorList>
    </citation>
    <scope>NUCLEOTIDE SEQUENCE [LARGE SCALE GENOMIC DNA]</scope>
    <source>
        <strain evidence="16 17">AK1</strain>
    </source>
</reference>
<dbReference type="InterPro" id="IPR015797">
    <property type="entry name" value="NUDIX_hydrolase-like_dom_sf"/>
</dbReference>
<evidence type="ECO:0000256" key="6">
    <source>
        <dbReference type="ARBA" id="ARBA00022485"/>
    </source>
</evidence>